<feature type="domain" description="VOC" evidence="1">
    <location>
        <begin position="6"/>
        <end position="144"/>
    </location>
</feature>
<dbReference type="SUPFAM" id="SSF54593">
    <property type="entry name" value="Glyoxalase/Bleomycin resistance protein/Dihydroxybiphenyl dioxygenase"/>
    <property type="match status" value="1"/>
</dbReference>
<dbReference type="Gene3D" id="3.10.180.10">
    <property type="entry name" value="2,3-Dihydroxybiphenyl 1,2-Dioxygenase, domain 1"/>
    <property type="match status" value="1"/>
</dbReference>
<dbReference type="Proteomes" id="UP000004699">
    <property type="component" value="Unassembled WGS sequence"/>
</dbReference>
<dbReference type="PROSITE" id="PS51819">
    <property type="entry name" value="VOC"/>
    <property type="match status" value="1"/>
</dbReference>
<evidence type="ECO:0000259" key="1">
    <source>
        <dbReference type="PROSITE" id="PS51819"/>
    </source>
</evidence>
<dbReference type="OrthoDB" id="5801364at2"/>
<evidence type="ECO:0000313" key="2">
    <source>
        <dbReference type="EMBL" id="EED34951.1"/>
    </source>
</evidence>
<dbReference type="InterPro" id="IPR037523">
    <property type="entry name" value="VOC_core"/>
</dbReference>
<dbReference type="EMBL" id="DS999411">
    <property type="protein sequence ID" value="EED34951.1"/>
    <property type="molecule type" value="Genomic_DNA"/>
</dbReference>
<dbReference type="STRING" id="565045.NOR51B_891"/>
<accession>B8KY33</accession>
<dbReference type="Pfam" id="PF13468">
    <property type="entry name" value="Glyoxalase_3"/>
    <property type="match status" value="1"/>
</dbReference>
<name>B8KY33_9GAMM</name>
<sequence length="222" mass="24100">MTLSCEIDHVLIGCPSLDDANLWFENCTGVKPQPGGSHPGRGTCNALVSLTGETYLELIAPDATQSARSVARNECEKLTAPAFCWWALRTDDLSGTRDILVSSGVTCSDILHGSRKTPDGLTVNWKLLMTADDDLGCHLPFFISWANETQHPGAKQSAGSIDRLTFCGPQAMRLKEILKAVGLKAGTIDYFASETPRQRLDLRFRETMFTVLGADALLPSLS</sequence>
<dbReference type="InterPro" id="IPR025870">
    <property type="entry name" value="Glyoxalase-like_dom"/>
</dbReference>
<reference evidence="3" key="1">
    <citation type="journal article" date="2013" name="BMC Microbiol.">
        <title>Taxonomy and evolution of bacteriochlorophyll a-containing members of the OM60/NOR5 clade of marine gammaproteobacteria: description of Luminiphilus syltensis gen. nov., sp. nov., reclassification of Haliea rubra as Pseudohaliea rubra gen. nov., comb. nov., and emendation of Chromatocurvus halotolerans.</title>
        <authorList>
            <person name="Spring S."/>
            <person name="Riedel T."/>
            <person name="Sproer C."/>
            <person name="Yan S."/>
            <person name="Harder J."/>
            <person name="Fuchs B.M."/>
        </authorList>
    </citation>
    <scope>NUCLEOTIDE SEQUENCE [LARGE SCALE GENOMIC DNA]</scope>
    <source>
        <strain evidence="3">NOR51-B</strain>
    </source>
</reference>
<dbReference type="PANTHER" id="PTHR40265">
    <property type="entry name" value="BLL2707 PROTEIN"/>
    <property type="match status" value="1"/>
</dbReference>
<dbReference type="InterPro" id="IPR029068">
    <property type="entry name" value="Glyas_Bleomycin-R_OHBP_Dase"/>
</dbReference>
<dbReference type="RefSeq" id="WP_009019698.1">
    <property type="nucleotide sequence ID" value="NZ_DS999411.1"/>
</dbReference>
<gene>
    <name evidence="2" type="ORF">NOR51B_891</name>
</gene>
<dbReference type="HOGENOM" id="CLU_083550_1_0_6"/>
<evidence type="ECO:0000313" key="3">
    <source>
        <dbReference type="Proteomes" id="UP000004699"/>
    </source>
</evidence>
<protein>
    <recommendedName>
        <fullName evidence="1">VOC domain-containing protein</fullName>
    </recommendedName>
</protein>
<dbReference type="eggNOG" id="COG0346">
    <property type="taxonomic scope" value="Bacteria"/>
</dbReference>
<organism evidence="2 3">
    <name type="scientific">Luminiphilus syltensis NOR5-1B</name>
    <dbReference type="NCBI Taxonomy" id="565045"/>
    <lineage>
        <taxon>Bacteria</taxon>
        <taxon>Pseudomonadati</taxon>
        <taxon>Pseudomonadota</taxon>
        <taxon>Gammaproteobacteria</taxon>
        <taxon>Cellvibrionales</taxon>
        <taxon>Halieaceae</taxon>
        <taxon>Luminiphilus</taxon>
    </lineage>
</organism>
<keyword evidence="3" id="KW-1185">Reference proteome</keyword>
<dbReference type="PANTHER" id="PTHR40265:SF1">
    <property type="entry name" value="GLYOXALASE-LIKE DOMAIN-CONTAINING PROTEIN"/>
    <property type="match status" value="1"/>
</dbReference>
<dbReference type="AlphaFoldDB" id="B8KY33"/>
<proteinExistence type="predicted"/>